<dbReference type="Gene3D" id="1.10.150.240">
    <property type="entry name" value="Putative phosphatase, domain 2"/>
    <property type="match status" value="1"/>
</dbReference>
<dbReference type="GO" id="GO:0016787">
    <property type="term" value="F:hydrolase activity"/>
    <property type="evidence" value="ECO:0007669"/>
    <property type="project" value="UniProtKB-KW"/>
</dbReference>
<name>A0A839IUE2_9GAMM</name>
<keyword evidence="1" id="KW-0378">Hydrolase</keyword>
<sequence length="215" mass="23998">MHHIMFDVDGTLVQSCKMDATCFIGAVSEVLKAPVDPDWDNYVHITDAGILDHHLRLTGLMANRDDIHHQVRQAFVRRIKAYLQKHPLKEIMGAARFIRELKNLDAVTLSIATGGWLETAQLKLESAGIDTADIPIASSNDHYARTEIMKLARQKAGVSLDNTVTYFGDAEWDKVSCRQLGYNFVLVGNRTSNPERLDDLTSVSQALSFIKLHPG</sequence>
<dbReference type="Proteomes" id="UP000565262">
    <property type="component" value="Unassembled WGS sequence"/>
</dbReference>
<accession>A0A839IUE2</accession>
<gene>
    <name evidence="1" type="ORF">H4O21_20400</name>
</gene>
<comment type="caution">
    <text evidence="1">The sequence shown here is derived from an EMBL/GenBank/DDBJ whole genome shotgun (WGS) entry which is preliminary data.</text>
</comment>
<dbReference type="InterPro" id="IPR041492">
    <property type="entry name" value="HAD_2"/>
</dbReference>
<dbReference type="AlphaFoldDB" id="A0A839IUE2"/>
<evidence type="ECO:0000313" key="2">
    <source>
        <dbReference type="Proteomes" id="UP000565262"/>
    </source>
</evidence>
<dbReference type="CDD" id="cd01427">
    <property type="entry name" value="HAD_like"/>
    <property type="match status" value="1"/>
</dbReference>
<protein>
    <submittedName>
        <fullName evidence="1">HAD family hydrolase</fullName>
    </submittedName>
</protein>
<reference evidence="1 2" key="1">
    <citation type="submission" date="2020-08" db="EMBL/GenBank/DDBJ databases">
        <title>Oceanospirillum sp. nov. isolated from marine sediment.</title>
        <authorList>
            <person name="Ji X."/>
        </authorList>
    </citation>
    <scope>NUCLEOTIDE SEQUENCE [LARGE SCALE GENOMIC DNA]</scope>
    <source>
        <strain evidence="1 2">D5</strain>
    </source>
</reference>
<organism evidence="1 2">
    <name type="scientific">Oceanospirillum sediminis</name>
    <dbReference type="NCBI Taxonomy" id="2760088"/>
    <lineage>
        <taxon>Bacteria</taxon>
        <taxon>Pseudomonadati</taxon>
        <taxon>Pseudomonadota</taxon>
        <taxon>Gammaproteobacteria</taxon>
        <taxon>Oceanospirillales</taxon>
        <taxon>Oceanospirillaceae</taxon>
        <taxon>Oceanospirillum</taxon>
    </lineage>
</organism>
<proteinExistence type="predicted"/>
<dbReference type="EMBL" id="JACJFM010000040">
    <property type="protein sequence ID" value="MBB1488975.1"/>
    <property type="molecule type" value="Genomic_DNA"/>
</dbReference>
<dbReference type="InterPro" id="IPR036412">
    <property type="entry name" value="HAD-like_sf"/>
</dbReference>
<evidence type="ECO:0000313" key="1">
    <source>
        <dbReference type="EMBL" id="MBB1488975.1"/>
    </source>
</evidence>
<dbReference type="InterPro" id="IPR023214">
    <property type="entry name" value="HAD_sf"/>
</dbReference>
<keyword evidence="2" id="KW-1185">Reference proteome</keyword>
<dbReference type="InterPro" id="IPR023198">
    <property type="entry name" value="PGP-like_dom2"/>
</dbReference>
<dbReference type="Gene3D" id="3.40.50.1000">
    <property type="entry name" value="HAD superfamily/HAD-like"/>
    <property type="match status" value="1"/>
</dbReference>
<dbReference type="Pfam" id="PF13419">
    <property type="entry name" value="HAD_2"/>
    <property type="match status" value="1"/>
</dbReference>
<dbReference type="RefSeq" id="WP_182810746.1">
    <property type="nucleotide sequence ID" value="NZ_JACJFM010000040.1"/>
</dbReference>
<dbReference type="SUPFAM" id="SSF56784">
    <property type="entry name" value="HAD-like"/>
    <property type="match status" value="1"/>
</dbReference>